<dbReference type="GO" id="GO:0005829">
    <property type="term" value="C:cytosol"/>
    <property type="evidence" value="ECO:0007669"/>
    <property type="project" value="TreeGrafter"/>
</dbReference>
<keyword evidence="13" id="KW-1185">Reference proteome</keyword>
<dbReference type="AlphaFoldDB" id="L0A2L4"/>
<dbReference type="InterPro" id="IPR001650">
    <property type="entry name" value="Helicase_C-like"/>
</dbReference>
<dbReference type="PATRIC" id="fig|937777.3.peg.2652"/>
<keyword evidence="1 7" id="KW-0547">Nucleotide-binding</keyword>
<feature type="short sequence motif" description="Q motif" evidence="6">
    <location>
        <begin position="7"/>
        <end position="35"/>
    </location>
</feature>
<evidence type="ECO:0000256" key="5">
    <source>
        <dbReference type="ARBA" id="ARBA00038437"/>
    </source>
</evidence>
<dbReference type="STRING" id="937777.Deipe_2643"/>
<dbReference type="CDD" id="cd00268">
    <property type="entry name" value="DEADc"/>
    <property type="match status" value="1"/>
</dbReference>
<dbReference type="OrthoDB" id="9805696at2"/>
<dbReference type="SMART" id="SM00490">
    <property type="entry name" value="HELICc"/>
    <property type="match status" value="1"/>
</dbReference>
<protein>
    <submittedName>
        <fullName evidence="12">DNA/RNA helicase, superfamily II</fullName>
    </submittedName>
</protein>
<dbReference type="InterPro" id="IPR027417">
    <property type="entry name" value="P-loop_NTPase"/>
</dbReference>
<dbReference type="GO" id="GO:0016787">
    <property type="term" value="F:hydrolase activity"/>
    <property type="evidence" value="ECO:0007669"/>
    <property type="project" value="UniProtKB-KW"/>
</dbReference>
<dbReference type="CDD" id="cd18787">
    <property type="entry name" value="SF2_C_DEAD"/>
    <property type="match status" value="1"/>
</dbReference>
<dbReference type="PROSITE" id="PS51194">
    <property type="entry name" value="HELICASE_CTER"/>
    <property type="match status" value="1"/>
</dbReference>
<dbReference type="Proteomes" id="UP000010467">
    <property type="component" value="Chromosome"/>
</dbReference>
<dbReference type="InterPro" id="IPR014001">
    <property type="entry name" value="Helicase_ATP-bd"/>
</dbReference>
<dbReference type="Gene3D" id="3.40.50.300">
    <property type="entry name" value="P-loop containing nucleotide triphosphate hydrolases"/>
    <property type="match status" value="2"/>
</dbReference>
<sequence>MTTTFADAFSALDLHASLQRAVGELGYAKPTPIQALALPPALQGRDVLGAAQTGSGKTAAFLLPILQRLQGLPRGKTRALVLAPTRELAAQIEESALALAKFTDVRVASVFGGVSMKPQEKAFRGGTDLIIATPGRLLDHFQHPYARLEALEVLVLDEADRMLDMGFLPDIRRVLRHLPARRQTLFFSATMPAPILQLSRELLRDPVMVGAERKAAPAQGVTQSIYPVPEELKTDLLLELLRQPSMESAIVFTRTKHRANRLAEKLIKAGVKAERIHGNRSQAARTEALAGFKSGKYRVLVATDIAARGIDVEALGHVVNFDVPEIPEDYIHRVGRTARAEMTGEALTFVAPQEEGDLKAIERAVGRKLDRVTLPDFDYRARPSERFEVPIGERIAEIRARKSEERARAKAKAERKAAQDPQPGGRGPAGSGAGRAATPSRSSASGPASAAQPAREGGRTGPSRPSRGRGRGGSRSS</sequence>
<evidence type="ECO:0000259" key="10">
    <source>
        <dbReference type="PROSITE" id="PS51194"/>
    </source>
</evidence>
<dbReference type="InterPro" id="IPR011545">
    <property type="entry name" value="DEAD/DEAH_box_helicase_dom"/>
</dbReference>
<dbReference type="KEGG" id="dpd:Deipe_2643"/>
<dbReference type="SUPFAM" id="SSF52540">
    <property type="entry name" value="P-loop containing nucleoside triphosphate hydrolases"/>
    <property type="match status" value="1"/>
</dbReference>
<keyword evidence="2 7" id="KW-0378">Hydrolase</keyword>
<evidence type="ECO:0000256" key="4">
    <source>
        <dbReference type="ARBA" id="ARBA00022840"/>
    </source>
</evidence>
<evidence type="ECO:0000313" key="12">
    <source>
        <dbReference type="EMBL" id="AFZ68108.1"/>
    </source>
</evidence>
<evidence type="ECO:0000256" key="1">
    <source>
        <dbReference type="ARBA" id="ARBA00022741"/>
    </source>
</evidence>
<dbReference type="InterPro" id="IPR014014">
    <property type="entry name" value="RNA_helicase_DEAD_Q_motif"/>
</dbReference>
<dbReference type="PANTHER" id="PTHR47959:SF13">
    <property type="entry name" value="ATP-DEPENDENT RNA HELICASE RHLE"/>
    <property type="match status" value="1"/>
</dbReference>
<dbReference type="InterPro" id="IPR050079">
    <property type="entry name" value="DEAD_box_RNA_helicase"/>
</dbReference>
<evidence type="ECO:0000256" key="8">
    <source>
        <dbReference type="SAM" id="MobiDB-lite"/>
    </source>
</evidence>
<keyword evidence="3 7" id="KW-0347">Helicase</keyword>
<dbReference type="eggNOG" id="COG0513">
    <property type="taxonomic scope" value="Bacteria"/>
</dbReference>
<proteinExistence type="inferred from homology"/>
<dbReference type="GO" id="GO:0003676">
    <property type="term" value="F:nucleic acid binding"/>
    <property type="evidence" value="ECO:0007669"/>
    <property type="project" value="InterPro"/>
</dbReference>
<dbReference type="Pfam" id="PF00271">
    <property type="entry name" value="Helicase_C"/>
    <property type="match status" value="1"/>
</dbReference>
<dbReference type="GO" id="GO:0005524">
    <property type="term" value="F:ATP binding"/>
    <property type="evidence" value="ECO:0007669"/>
    <property type="project" value="UniProtKB-KW"/>
</dbReference>
<dbReference type="PROSITE" id="PS51192">
    <property type="entry name" value="HELICASE_ATP_BIND_1"/>
    <property type="match status" value="1"/>
</dbReference>
<dbReference type="HOGENOM" id="CLU_003041_28_3_0"/>
<dbReference type="EMBL" id="CP003382">
    <property type="protein sequence ID" value="AFZ68108.1"/>
    <property type="molecule type" value="Genomic_DNA"/>
</dbReference>
<evidence type="ECO:0000256" key="6">
    <source>
        <dbReference type="PROSITE-ProRule" id="PRU00552"/>
    </source>
</evidence>
<evidence type="ECO:0000256" key="3">
    <source>
        <dbReference type="ARBA" id="ARBA00022806"/>
    </source>
</evidence>
<feature type="domain" description="DEAD-box RNA helicase Q" evidence="11">
    <location>
        <begin position="7"/>
        <end position="35"/>
    </location>
</feature>
<feature type="domain" description="Helicase ATP-binding" evidence="9">
    <location>
        <begin position="38"/>
        <end position="209"/>
    </location>
</feature>
<reference evidence="13" key="1">
    <citation type="submission" date="2012-03" db="EMBL/GenBank/DDBJ databases">
        <title>Complete sequence of chromosome of Deinococcus peraridilitoris DSM 19664.</title>
        <authorList>
            <person name="Lucas S."/>
            <person name="Copeland A."/>
            <person name="Lapidus A."/>
            <person name="Glavina del Rio T."/>
            <person name="Dalin E."/>
            <person name="Tice H."/>
            <person name="Bruce D."/>
            <person name="Goodwin L."/>
            <person name="Pitluck S."/>
            <person name="Peters L."/>
            <person name="Mikhailova N."/>
            <person name="Lu M."/>
            <person name="Kyrpides N."/>
            <person name="Mavromatis K."/>
            <person name="Ivanova N."/>
            <person name="Brettin T."/>
            <person name="Detter J.C."/>
            <person name="Han C."/>
            <person name="Larimer F."/>
            <person name="Land M."/>
            <person name="Hauser L."/>
            <person name="Markowitz V."/>
            <person name="Cheng J.-F."/>
            <person name="Hugenholtz P."/>
            <person name="Woyke T."/>
            <person name="Wu D."/>
            <person name="Pukall R."/>
            <person name="Steenblock K."/>
            <person name="Brambilla E."/>
            <person name="Klenk H.-P."/>
            <person name="Eisen J.A."/>
        </authorList>
    </citation>
    <scope>NUCLEOTIDE SEQUENCE [LARGE SCALE GENOMIC DNA]</scope>
    <source>
        <strain evidence="13">DSM 19664 / LMG 22246 / CIP 109416 / KR-200</strain>
    </source>
</reference>
<dbReference type="Pfam" id="PF00270">
    <property type="entry name" value="DEAD"/>
    <property type="match status" value="1"/>
</dbReference>
<feature type="region of interest" description="Disordered" evidence="8">
    <location>
        <begin position="406"/>
        <end position="477"/>
    </location>
</feature>
<feature type="domain" description="Helicase C-terminal" evidence="10">
    <location>
        <begin position="220"/>
        <end position="380"/>
    </location>
</feature>
<dbReference type="InterPro" id="IPR000629">
    <property type="entry name" value="RNA-helicase_DEAD-box_CS"/>
</dbReference>
<gene>
    <name evidence="12" type="ordered locus">Deipe_2643</name>
</gene>
<feature type="compositionally biased region" description="Basic residues" evidence="8">
    <location>
        <begin position="466"/>
        <end position="477"/>
    </location>
</feature>
<dbReference type="PANTHER" id="PTHR47959">
    <property type="entry name" value="ATP-DEPENDENT RNA HELICASE RHLE-RELATED"/>
    <property type="match status" value="1"/>
</dbReference>
<keyword evidence="4 7" id="KW-0067">ATP-binding</keyword>
<dbReference type="PROSITE" id="PS00039">
    <property type="entry name" value="DEAD_ATP_HELICASE"/>
    <property type="match status" value="1"/>
</dbReference>
<accession>L0A2L4</accession>
<dbReference type="SMART" id="SM00487">
    <property type="entry name" value="DEXDc"/>
    <property type="match status" value="1"/>
</dbReference>
<evidence type="ECO:0000256" key="2">
    <source>
        <dbReference type="ARBA" id="ARBA00022801"/>
    </source>
</evidence>
<feature type="compositionally biased region" description="Basic and acidic residues" evidence="8">
    <location>
        <begin position="406"/>
        <end position="418"/>
    </location>
</feature>
<organism evidence="12 13">
    <name type="scientific">Deinococcus peraridilitoris (strain DSM 19664 / LMG 22246 / CIP 109416 / KR-200)</name>
    <dbReference type="NCBI Taxonomy" id="937777"/>
    <lineage>
        <taxon>Bacteria</taxon>
        <taxon>Thermotogati</taxon>
        <taxon>Deinococcota</taxon>
        <taxon>Deinococci</taxon>
        <taxon>Deinococcales</taxon>
        <taxon>Deinococcaceae</taxon>
        <taxon>Deinococcus</taxon>
    </lineage>
</organism>
<evidence type="ECO:0000259" key="11">
    <source>
        <dbReference type="PROSITE" id="PS51195"/>
    </source>
</evidence>
<dbReference type="RefSeq" id="WP_015236410.1">
    <property type="nucleotide sequence ID" value="NC_019793.1"/>
</dbReference>
<evidence type="ECO:0000313" key="13">
    <source>
        <dbReference type="Proteomes" id="UP000010467"/>
    </source>
</evidence>
<comment type="similarity">
    <text evidence="5 7">Belongs to the DEAD box helicase family.</text>
</comment>
<name>L0A2L4_DEIPD</name>
<dbReference type="InterPro" id="IPR044742">
    <property type="entry name" value="DEAD/DEAH_RhlB"/>
</dbReference>
<feature type="compositionally biased region" description="Gly residues" evidence="8">
    <location>
        <begin position="424"/>
        <end position="433"/>
    </location>
</feature>
<evidence type="ECO:0000259" key="9">
    <source>
        <dbReference type="PROSITE" id="PS51192"/>
    </source>
</evidence>
<dbReference type="PROSITE" id="PS51195">
    <property type="entry name" value="Q_MOTIF"/>
    <property type="match status" value="1"/>
</dbReference>
<evidence type="ECO:0000256" key="7">
    <source>
        <dbReference type="RuleBase" id="RU000492"/>
    </source>
</evidence>
<dbReference type="GO" id="GO:0003724">
    <property type="term" value="F:RNA helicase activity"/>
    <property type="evidence" value="ECO:0007669"/>
    <property type="project" value="InterPro"/>
</dbReference>
<feature type="compositionally biased region" description="Low complexity" evidence="8">
    <location>
        <begin position="434"/>
        <end position="465"/>
    </location>
</feature>